<accession>A0A6H1ZJ13</accession>
<evidence type="ECO:0000313" key="2">
    <source>
        <dbReference type="EMBL" id="QJA59023.1"/>
    </source>
</evidence>
<dbReference type="EMBL" id="MT141351">
    <property type="protein sequence ID" value="QJA59023.1"/>
    <property type="molecule type" value="Genomic_DNA"/>
</dbReference>
<proteinExistence type="predicted"/>
<name>A0A6H1ZJ13_9ZZZZ</name>
<gene>
    <name evidence="3" type="ORF">MM415A04916_0012</name>
    <name evidence="2" type="ORF">MM415B01374_0013</name>
    <name evidence="1" type="ORF">TM448A00646_0013</name>
    <name evidence="4" type="ORF">TM448B00781_0013</name>
</gene>
<evidence type="ECO:0000313" key="1">
    <source>
        <dbReference type="EMBL" id="QJA47307.1"/>
    </source>
</evidence>
<reference evidence="1" key="1">
    <citation type="submission" date="2020-03" db="EMBL/GenBank/DDBJ databases">
        <title>The deep terrestrial virosphere.</title>
        <authorList>
            <person name="Holmfeldt K."/>
            <person name="Nilsson E."/>
            <person name="Simone D."/>
            <person name="Lopez-Fernandez M."/>
            <person name="Wu X."/>
            <person name="de Brujin I."/>
            <person name="Lundin D."/>
            <person name="Andersson A."/>
            <person name="Bertilsson S."/>
            <person name="Dopson M."/>
        </authorList>
    </citation>
    <scope>NUCLEOTIDE SEQUENCE</scope>
    <source>
        <strain evidence="3">MM415A04916</strain>
        <strain evidence="2">MM415B01374</strain>
        <strain evidence="1">TM448A00646</strain>
        <strain evidence="4">TM448B00781</strain>
    </source>
</reference>
<organism evidence="1">
    <name type="scientific">viral metagenome</name>
    <dbReference type="NCBI Taxonomy" id="1070528"/>
    <lineage>
        <taxon>unclassified sequences</taxon>
        <taxon>metagenomes</taxon>
        <taxon>organismal metagenomes</taxon>
    </lineage>
</organism>
<sequence length="61" mass="6906">MTTKRVHLATEKGGRSRCRYTARPSIRALFVPQEQFTATPEALRCHDCQAQFIKLLAGESK</sequence>
<dbReference type="EMBL" id="MT141686">
    <property type="protein sequence ID" value="QJA69215.1"/>
    <property type="molecule type" value="Genomic_DNA"/>
</dbReference>
<evidence type="ECO:0000313" key="4">
    <source>
        <dbReference type="EMBL" id="QJH96625.1"/>
    </source>
</evidence>
<protein>
    <submittedName>
        <fullName evidence="1">Uncharacterized protein</fullName>
    </submittedName>
</protein>
<dbReference type="EMBL" id="MT144657">
    <property type="protein sequence ID" value="QJH96625.1"/>
    <property type="molecule type" value="Genomic_DNA"/>
</dbReference>
<evidence type="ECO:0000313" key="3">
    <source>
        <dbReference type="EMBL" id="QJA69215.1"/>
    </source>
</evidence>
<dbReference type="AlphaFoldDB" id="A0A6H1ZJ13"/>
<dbReference type="EMBL" id="MT144039">
    <property type="protein sequence ID" value="QJA47307.1"/>
    <property type="molecule type" value="Genomic_DNA"/>
</dbReference>